<gene>
    <name evidence="5" type="ORF">JX265_007108</name>
</gene>
<protein>
    <recommendedName>
        <fullName evidence="4">WSC domain-containing protein</fullName>
    </recommendedName>
</protein>
<evidence type="ECO:0000256" key="2">
    <source>
        <dbReference type="SAM" id="MobiDB-lite"/>
    </source>
</evidence>
<evidence type="ECO:0000256" key="1">
    <source>
        <dbReference type="ARBA" id="ARBA00022737"/>
    </source>
</evidence>
<dbReference type="AlphaFoldDB" id="A0A9P9WL01"/>
<evidence type="ECO:0000259" key="4">
    <source>
        <dbReference type="PROSITE" id="PS51212"/>
    </source>
</evidence>
<keyword evidence="1" id="KW-0677">Repeat</keyword>
<feature type="domain" description="WSC" evidence="4">
    <location>
        <begin position="36"/>
        <end position="126"/>
    </location>
</feature>
<keyword evidence="6" id="KW-1185">Reference proteome</keyword>
<dbReference type="PANTHER" id="PTHR45964">
    <property type="entry name" value="WSCD FAMILY MEMBER CG9164"/>
    <property type="match status" value="1"/>
</dbReference>
<feature type="compositionally biased region" description="Low complexity" evidence="2">
    <location>
        <begin position="151"/>
        <end position="321"/>
    </location>
</feature>
<dbReference type="Proteomes" id="UP000829685">
    <property type="component" value="Unassembled WGS sequence"/>
</dbReference>
<dbReference type="PANTHER" id="PTHR45964:SF9">
    <property type="entry name" value="SULFOTRANSFERASE"/>
    <property type="match status" value="1"/>
</dbReference>
<proteinExistence type="predicted"/>
<dbReference type="InterPro" id="IPR051589">
    <property type="entry name" value="Sialate-O-sulfotransferase"/>
</dbReference>
<comment type="caution">
    <text evidence="5">The sequence shown here is derived from an EMBL/GenBank/DDBJ whole genome shotgun (WGS) entry which is preliminary data.</text>
</comment>
<evidence type="ECO:0000313" key="5">
    <source>
        <dbReference type="EMBL" id="KAI1868285.1"/>
    </source>
</evidence>
<feature type="signal peptide" evidence="3">
    <location>
        <begin position="1"/>
        <end position="20"/>
    </location>
</feature>
<evidence type="ECO:0000256" key="3">
    <source>
        <dbReference type="SAM" id="SignalP"/>
    </source>
</evidence>
<dbReference type="PROSITE" id="PS51212">
    <property type="entry name" value="WSC"/>
    <property type="match status" value="1"/>
</dbReference>
<dbReference type="InterPro" id="IPR002889">
    <property type="entry name" value="WSC_carb-bd"/>
</dbReference>
<evidence type="ECO:0000313" key="6">
    <source>
        <dbReference type="Proteomes" id="UP000829685"/>
    </source>
</evidence>
<accession>A0A9P9WL01</accession>
<feature type="region of interest" description="Disordered" evidence="2">
    <location>
        <begin position="137"/>
        <end position="321"/>
    </location>
</feature>
<organism evidence="5 6">
    <name type="scientific">Neoarthrinium moseri</name>
    <dbReference type="NCBI Taxonomy" id="1658444"/>
    <lineage>
        <taxon>Eukaryota</taxon>
        <taxon>Fungi</taxon>
        <taxon>Dikarya</taxon>
        <taxon>Ascomycota</taxon>
        <taxon>Pezizomycotina</taxon>
        <taxon>Sordariomycetes</taxon>
        <taxon>Xylariomycetidae</taxon>
        <taxon>Amphisphaeriales</taxon>
        <taxon>Apiosporaceae</taxon>
        <taxon>Neoarthrinium</taxon>
    </lineage>
</organism>
<name>A0A9P9WL01_9PEZI</name>
<keyword evidence="3" id="KW-0732">Signal</keyword>
<dbReference type="EMBL" id="JAFIMR010000017">
    <property type="protein sequence ID" value="KAI1868285.1"/>
    <property type="molecule type" value="Genomic_DNA"/>
</dbReference>
<sequence length="475" mass="48999">MHALLAASALCAALVSSASSFVIERQHSPADNLPAGWSYHGCFQVPQLSEAAFVGNGDMTREICASFCERRSYKSAGIAQGDACYCWNTPESGFSYSTEAQCLLPCSGDSRQACGGSNALSVFTSFNPSAPLELRAAPIRKRKCGGKPTGSSSSVSQSQSSTTTVPTYPVTSMSSSTVSSTTVTSTESSLTSTSTSSVQSSSQSSVSSETSSSTTTASSSSSVLPDTSSSTTDSSTISSTSTFSTTTETSSIPSTSTTTSSESLTSTFSSSTSTETSSSVVSTTTTSVSESITSTSSSASETITSTSTESSTSSSTSSTTSSATACATATGTYVIQASNSGDFTADGNFAQLQQAFGNGYRVLFSANRQNAQQFRLNADCMTFATADGGLIAMVGDNAPLHYQYFFPSVEDARATVNVDWEVDVCSFNADQTVSCTVMGQSIFQITQGDPTLEIGDQLYGEPITLNLVPVPGTIF</sequence>
<dbReference type="SMART" id="SM00321">
    <property type="entry name" value="WSC"/>
    <property type="match status" value="1"/>
</dbReference>
<feature type="chain" id="PRO_5040286977" description="WSC domain-containing protein" evidence="3">
    <location>
        <begin position="21"/>
        <end position="475"/>
    </location>
</feature>
<dbReference type="Pfam" id="PF01822">
    <property type="entry name" value="WSC"/>
    <property type="match status" value="1"/>
</dbReference>
<reference evidence="5" key="1">
    <citation type="submission" date="2021-03" db="EMBL/GenBank/DDBJ databases">
        <title>Revisited historic fungal species revealed as producer of novel bioactive compounds through whole genome sequencing and comparative genomics.</title>
        <authorList>
            <person name="Vignolle G.A."/>
            <person name="Hochenegger N."/>
            <person name="Mach R.L."/>
            <person name="Mach-Aigner A.R."/>
            <person name="Javad Rahimi M."/>
            <person name="Salim K.A."/>
            <person name="Chan C.M."/>
            <person name="Lim L.B.L."/>
            <person name="Cai F."/>
            <person name="Druzhinina I.S."/>
            <person name="U'Ren J.M."/>
            <person name="Derntl C."/>
        </authorList>
    </citation>
    <scope>NUCLEOTIDE SEQUENCE</scope>
    <source>
        <strain evidence="5">TUCIM 5799</strain>
    </source>
</reference>